<feature type="transmembrane region" description="Helical" evidence="1">
    <location>
        <begin position="17"/>
        <end position="39"/>
    </location>
</feature>
<evidence type="ECO:0000313" key="2">
    <source>
        <dbReference type="EMBL" id="KJU86408.1"/>
    </source>
</evidence>
<gene>
    <name evidence="2" type="ORF">MBAV_001398</name>
</gene>
<keyword evidence="1" id="KW-1133">Transmembrane helix</keyword>
<organism evidence="2 3">
    <name type="scientific">Candidatus Magnetobacterium bavaricum</name>
    <dbReference type="NCBI Taxonomy" id="29290"/>
    <lineage>
        <taxon>Bacteria</taxon>
        <taxon>Pseudomonadati</taxon>
        <taxon>Nitrospirota</taxon>
        <taxon>Thermodesulfovibrionia</taxon>
        <taxon>Thermodesulfovibrionales</taxon>
        <taxon>Candidatus Magnetobacteriaceae</taxon>
        <taxon>Candidatus Magnetobacterium</taxon>
    </lineage>
</organism>
<keyword evidence="3" id="KW-1185">Reference proteome</keyword>
<evidence type="ECO:0000256" key="1">
    <source>
        <dbReference type="SAM" id="Phobius"/>
    </source>
</evidence>
<dbReference type="EMBL" id="LACI01000605">
    <property type="protein sequence ID" value="KJU86408.1"/>
    <property type="molecule type" value="Genomic_DNA"/>
</dbReference>
<accession>A0A0F3H0G5</accession>
<protein>
    <submittedName>
        <fullName evidence="2">Uncharacterized protein</fullName>
    </submittedName>
</protein>
<reference evidence="2 3" key="1">
    <citation type="submission" date="2015-02" db="EMBL/GenBank/DDBJ databases">
        <title>Single-cell genomics of uncultivated deep-branching MTB reveals a conserved set of magnetosome genes.</title>
        <authorList>
            <person name="Kolinko S."/>
            <person name="Richter M."/>
            <person name="Glockner F.O."/>
            <person name="Brachmann A."/>
            <person name="Schuler D."/>
        </authorList>
    </citation>
    <scope>NUCLEOTIDE SEQUENCE [LARGE SCALE GENOMIC DNA]</scope>
    <source>
        <strain evidence="2">TM-1</strain>
    </source>
</reference>
<proteinExistence type="predicted"/>
<dbReference type="Proteomes" id="UP000033423">
    <property type="component" value="Unassembled WGS sequence"/>
</dbReference>
<keyword evidence="1" id="KW-0472">Membrane</keyword>
<keyword evidence="1" id="KW-0812">Transmembrane</keyword>
<name>A0A0F3H0G5_9BACT</name>
<dbReference type="AlphaFoldDB" id="A0A0F3H0G5"/>
<evidence type="ECO:0000313" key="3">
    <source>
        <dbReference type="Proteomes" id="UP000033423"/>
    </source>
</evidence>
<comment type="caution">
    <text evidence="2">The sequence shown here is derived from an EMBL/GenBank/DDBJ whole genome shotgun (WGS) entry which is preliminary data.</text>
</comment>
<sequence>MKSSASGKGMNTDVIKIMAILVLGLVIVVYSILLFTGGLGKEVTTIKKATNPKEIEAANKVIEALLLNNPTGVVKEYTEATNYLKIKVASDIWKKKKANEKKEFLTNLSHARSALGLSPNLKIVDSKSAVEYASFENNRPTLSDIDF</sequence>